<keyword evidence="1" id="KW-0863">Zinc-finger</keyword>
<dbReference type="AlphaFoldDB" id="A0A834FY77"/>
<feature type="compositionally biased region" description="Low complexity" evidence="2">
    <location>
        <begin position="569"/>
        <end position="578"/>
    </location>
</feature>
<feature type="region of interest" description="Disordered" evidence="2">
    <location>
        <begin position="478"/>
        <end position="556"/>
    </location>
</feature>
<dbReference type="PANTHER" id="PTHR46978">
    <property type="entry name" value="ZINC KNUCKLE (CCHC-TYPE) FAMILY PROTEIN"/>
    <property type="match status" value="1"/>
</dbReference>
<comment type="caution">
    <text evidence="4">The sequence shown here is derived from an EMBL/GenBank/DDBJ whole genome shotgun (WGS) entry which is preliminary data.</text>
</comment>
<keyword evidence="1" id="KW-0862">Zinc</keyword>
<feature type="domain" description="CCHC-type" evidence="3">
    <location>
        <begin position="418"/>
        <end position="433"/>
    </location>
</feature>
<feature type="region of interest" description="Disordered" evidence="2">
    <location>
        <begin position="569"/>
        <end position="601"/>
    </location>
</feature>
<feature type="compositionally biased region" description="Basic and acidic residues" evidence="2">
    <location>
        <begin position="1"/>
        <end position="15"/>
    </location>
</feature>
<dbReference type="OrthoDB" id="427960at2759"/>
<dbReference type="Pfam" id="PF13917">
    <property type="entry name" value="zf-CCHC_3"/>
    <property type="match status" value="2"/>
</dbReference>
<dbReference type="Gene3D" id="4.10.60.10">
    <property type="entry name" value="Zinc finger, CCHC-type"/>
    <property type="match status" value="5"/>
</dbReference>
<feature type="domain" description="CCHC-type" evidence="3">
    <location>
        <begin position="164"/>
        <end position="177"/>
    </location>
</feature>
<feature type="region of interest" description="Disordered" evidence="2">
    <location>
        <begin position="1"/>
        <end position="45"/>
    </location>
</feature>
<proteinExistence type="predicted"/>
<dbReference type="GO" id="GO:0003676">
    <property type="term" value="F:nucleic acid binding"/>
    <property type="evidence" value="ECO:0007669"/>
    <property type="project" value="InterPro"/>
</dbReference>
<name>A0A834FY77_RHOSS</name>
<gene>
    <name evidence="4" type="ORF">RHSIM_Rhsim13G0199400</name>
</gene>
<reference evidence="4" key="1">
    <citation type="submission" date="2019-11" db="EMBL/GenBank/DDBJ databases">
        <authorList>
            <person name="Liu Y."/>
            <person name="Hou J."/>
            <person name="Li T.-Q."/>
            <person name="Guan C.-H."/>
            <person name="Wu X."/>
            <person name="Wu H.-Z."/>
            <person name="Ling F."/>
            <person name="Zhang R."/>
            <person name="Shi X.-G."/>
            <person name="Ren J.-P."/>
            <person name="Chen E.-F."/>
            <person name="Sun J.-M."/>
        </authorList>
    </citation>
    <scope>NUCLEOTIDE SEQUENCE</scope>
    <source>
        <strain evidence="4">Adult_tree_wgs_1</strain>
        <tissue evidence="4">Leaves</tissue>
    </source>
</reference>
<organism evidence="4 5">
    <name type="scientific">Rhododendron simsii</name>
    <name type="common">Sims's rhododendron</name>
    <dbReference type="NCBI Taxonomy" id="118357"/>
    <lineage>
        <taxon>Eukaryota</taxon>
        <taxon>Viridiplantae</taxon>
        <taxon>Streptophyta</taxon>
        <taxon>Embryophyta</taxon>
        <taxon>Tracheophyta</taxon>
        <taxon>Spermatophyta</taxon>
        <taxon>Magnoliopsida</taxon>
        <taxon>eudicotyledons</taxon>
        <taxon>Gunneridae</taxon>
        <taxon>Pentapetalae</taxon>
        <taxon>asterids</taxon>
        <taxon>Ericales</taxon>
        <taxon>Ericaceae</taxon>
        <taxon>Ericoideae</taxon>
        <taxon>Rhodoreae</taxon>
        <taxon>Rhododendron</taxon>
    </lineage>
</organism>
<feature type="compositionally biased region" description="Basic and acidic residues" evidence="2">
    <location>
        <begin position="487"/>
        <end position="497"/>
    </location>
</feature>
<sequence>MGKREKNPKAAKSHDEEEEDQEHQQLNPTRSPIVVSSDDEEANEDLSLKIVEKAMLRACTTPQSFTFDVSSSSSQETEVVASDSKSTKKKSRKEKSKKNKKVEKQDEETVVVAKEEEKAGTSKAAESNELVEMNTADIPDNVVLRKLLRGPRYFDPPDSGWGACYNCGEEGHITVNCTLAKRKKPCFVCGSLEHHAKQCTKVQYERKRKKKNLGLSKAMPIARFICFKQVTDLNQGRDEIDHIDLQSSTKALHGNLVEIPSWESWSCPDSQGQDCFICKKGGHRAKDCPEKYKRVSQSSKICLKCGDSGHEMFSCKNNYSHDDLKDIQCYICDSFGHLCCADLADNGPGELSCYRCGQLGHNGLECKGAHGERTTGGSLSSCFKCGEGGHFARECTSSTKEYIGAHGEITTVGSLSSCFKCGEGGHFARECTSSTKEYIGAHGEITTVGSLSSCFKCGEGGHFARECMSSTKVRKRNLELSTPAQKFLDKNREDVRTRSVPSDPGKSRKRSKFQYQGVATTPSNVKRRGGWITEDPGDLSPGKAKMRGWGPWGSPVTPNNKWNKTYYSSNSGHASSSHSSRKTQKLHFGDSASNGPPQFYQHRYSASRFGNFSSDGMRRNYDW</sequence>
<dbReference type="InterPro" id="IPR001878">
    <property type="entry name" value="Znf_CCHC"/>
</dbReference>
<keyword evidence="5" id="KW-1185">Reference proteome</keyword>
<dbReference type="PANTHER" id="PTHR46978:SF1">
    <property type="entry name" value="ZINC KNUCKLE (CCHC-TYPE) FAMILY PROTEIN"/>
    <property type="match status" value="1"/>
</dbReference>
<evidence type="ECO:0000259" key="3">
    <source>
        <dbReference type="PROSITE" id="PS50158"/>
    </source>
</evidence>
<dbReference type="GO" id="GO:0008270">
    <property type="term" value="F:zinc ion binding"/>
    <property type="evidence" value="ECO:0007669"/>
    <property type="project" value="UniProtKB-KW"/>
</dbReference>
<accession>A0A834FY77</accession>
<dbReference type="InterPro" id="IPR036875">
    <property type="entry name" value="Znf_CCHC_sf"/>
</dbReference>
<dbReference type="EMBL" id="WJXA01000013">
    <property type="protein sequence ID" value="KAF7120349.1"/>
    <property type="molecule type" value="Genomic_DNA"/>
</dbReference>
<feature type="domain" description="CCHC-type" evidence="3">
    <location>
        <begin position="275"/>
        <end position="290"/>
    </location>
</feature>
<feature type="compositionally biased region" description="Polar residues" evidence="2">
    <location>
        <begin position="513"/>
        <end position="524"/>
    </location>
</feature>
<feature type="compositionally biased region" description="Basic residues" evidence="2">
    <location>
        <begin position="87"/>
        <end position="101"/>
    </location>
</feature>
<feature type="domain" description="CCHC-type" evidence="3">
    <location>
        <begin position="454"/>
        <end position="467"/>
    </location>
</feature>
<dbReference type="Proteomes" id="UP000626092">
    <property type="component" value="Unassembled WGS sequence"/>
</dbReference>
<protein>
    <recommendedName>
        <fullName evidence="3">CCHC-type domain-containing protein</fullName>
    </recommendedName>
</protein>
<feature type="domain" description="CCHC-type" evidence="3">
    <location>
        <begin position="382"/>
        <end position="397"/>
    </location>
</feature>
<feature type="region of interest" description="Disordered" evidence="2">
    <location>
        <begin position="65"/>
        <end position="126"/>
    </location>
</feature>
<feature type="domain" description="CCHC-type" evidence="3">
    <location>
        <begin position="353"/>
        <end position="367"/>
    </location>
</feature>
<dbReference type="PROSITE" id="PS50158">
    <property type="entry name" value="ZF_CCHC"/>
    <property type="match status" value="6"/>
</dbReference>
<evidence type="ECO:0000313" key="5">
    <source>
        <dbReference type="Proteomes" id="UP000626092"/>
    </source>
</evidence>
<feature type="compositionally biased region" description="Low complexity" evidence="2">
    <location>
        <begin position="65"/>
        <end position="79"/>
    </location>
</feature>
<dbReference type="SMART" id="SM00343">
    <property type="entry name" value="ZnF_C2HC"/>
    <property type="match status" value="9"/>
</dbReference>
<evidence type="ECO:0000313" key="4">
    <source>
        <dbReference type="EMBL" id="KAF7120349.1"/>
    </source>
</evidence>
<dbReference type="Pfam" id="PF00098">
    <property type="entry name" value="zf-CCHC"/>
    <property type="match status" value="6"/>
</dbReference>
<keyword evidence="1" id="KW-0479">Metal-binding</keyword>
<dbReference type="SUPFAM" id="SSF57756">
    <property type="entry name" value="Retrovirus zinc finger-like domains"/>
    <property type="match status" value="4"/>
</dbReference>
<evidence type="ECO:0000256" key="2">
    <source>
        <dbReference type="SAM" id="MobiDB-lite"/>
    </source>
</evidence>
<evidence type="ECO:0000256" key="1">
    <source>
        <dbReference type="PROSITE-ProRule" id="PRU00047"/>
    </source>
</evidence>